<organism evidence="1 2">
    <name type="scientific">Cotesia congregata</name>
    <name type="common">Parasitoid wasp</name>
    <name type="synonym">Apanteles congregatus</name>
    <dbReference type="NCBI Taxonomy" id="51543"/>
    <lineage>
        <taxon>Eukaryota</taxon>
        <taxon>Metazoa</taxon>
        <taxon>Ecdysozoa</taxon>
        <taxon>Arthropoda</taxon>
        <taxon>Hexapoda</taxon>
        <taxon>Insecta</taxon>
        <taxon>Pterygota</taxon>
        <taxon>Neoptera</taxon>
        <taxon>Endopterygota</taxon>
        <taxon>Hymenoptera</taxon>
        <taxon>Apocrita</taxon>
        <taxon>Ichneumonoidea</taxon>
        <taxon>Braconidae</taxon>
        <taxon>Microgastrinae</taxon>
        <taxon>Cotesia</taxon>
    </lineage>
</organism>
<keyword evidence="2" id="KW-1185">Reference proteome</keyword>
<dbReference type="OrthoDB" id="5844513at2759"/>
<name>A0A8J2MSW9_COTCN</name>
<proteinExistence type="predicted"/>
<feature type="non-terminal residue" evidence="1">
    <location>
        <position position="428"/>
    </location>
</feature>
<dbReference type="Proteomes" id="UP000786811">
    <property type="component" value="Unassembled WGS sequence"/>
</dbReference>
<sequence>MGLMLLNGRCKGDEEGKITYVGCDKQSKGSVLDLVMIVDRGDEDIVKRLCVVTRTESDHLPVTFELGAIMEKEQSIEFLRSGLCILALFLTRMSKKRKKSEVMWNSGAANAAWGLIKRAGRDMRKDRVGLMNSLVRSVALYGVEVWGWDNVDNMVKMQGRYVKMALGVARNTPMYIWRGEMGVESIQYTIRKRAISYVKDILNMEEDRWPRICLTEEMRAVLNGNPSKWGAQMAGILQNWKAEEVCEWIWKGGRDEEVHIKLMESLSNWWEKELEAEWSKIVESKYNSLYKEILPGANGAAYLRMKVKRKMDKETWARIRCGNVGRAGKKGYKDWSCRLCGGGEETLAHICTCSEAWRLQTDETKSFMEIWKGNRIESEMRSLLVKTLRGEIIEELCTFIRIRGRDQLTRTSQAARPPGLLKHNRHHG</sequence>
<evidence type="ECO:0000313" key="2">
    <source>
        <dbReference type="Proteomes" id="UP000786811"/>
    </source>
</evidence>
<evidence type="ECO:0000313" key="1">
    <source>
        <dbReference type="EMBL" id="CAG5107947.1"/>
    </source>
</evidence>
<accession>A0A8J2MSW9</accession>
<dbReference type="EMBL" id="CAJNRD030001124">
    <property type="protein sequence ID" value="CAG5107947.1"/>
    <property type="molecule type" value="Genomic_DNA"/>
</dbReference>
<gene>
    <name evidence="1" type="ORF">HICCMSTLAB_LOCUS12992</name>
</gene>
<comment type="caution">
    <text evidence="1">The sequence shown here is derived from an EMBL/GenBank/DDBJ whole genome shotgun (WGS) entry which is preliminary data.</text>
</comment>
<dbReference type="AlphaFoldDB" id="A0A8J2MSW9"/>
<protein>
    <submittedName>
        <fullName evidence="1">Uncharacterized protein</fullName>
    </submittedName>
</protein>
<reference evidence="1" key="1">
    <citation type="submission" date="2021-04" db="EMBL/GenBank/DDBJ databases">
        <authorList>
            <person name="Chebbi M.A.C M."/>
        </authorList>
    </citation>
    <scope>NUCLEOTIDE SEQUENCE</scope>
</reference>